<feature type="transmembrane region" description="Helical" evidence="10">
    <location>
        <begin position="397"/>
        <end position="420"/>
    </location>
</feature>
<proteinExistence type="inferred from homology"/>
<keyword evidence="13" id="KW-1185">Reference proteome</keyword>
<comment type="function">
    <text evidence="1 10">Involved in cell fusion during mating by stabilizing the plasma membrane fusion event.</text>
</comment>
<evidence type="ECO:0000256" key="3">
    <source>
        <dbReference type="ARBA" id="ARBA00010780"/>
    </source>
</evidence>
<dbReference type="PANTHER" id="PTHR31030">
    <property type="entry name" value="PLASMA MEMBRANE FUSION PROTEIN PRM1"/>
    <property type="match status" value="1"/>
</dbReference>
<organism evidence="12 13">
    <name type="scientific">Calocera viscosa (strain TUFC12733)</name>
    <dbReference type="NCBI Taxonomy" id="1330018"/>
    <lineage>
        <taxon>Eukaryota</taxon>
        <taxon>Fungi</taxon>
        <taxon>Dikarya</taxon>
        <taxon>Basidiomycota</taxon>
        <taxon>Agaricomycotina</taxon>
        <taxon>Dacrymycetes</taxon>
        <taxon>Dacrymycetales</taxon>
        <taxon>Dacrymycetaceae</taxon>
        <taxon>Calocera</taxon>
    </lineage>
</organism>
<evidence type="ECO:0000256" key="4">
    <source>
        <dbReference type="ARBA" id="ARBA00022475"/>
    </source>
</evidence>
<dbReference type="GO" id="GO:0043332">
    <property type="term" value="C:mating projection tip"/>
    <property type="evidence" value="ECO:0007669"/>
    <property type="project" value="UniProtKB-UniRule"/>
</dbReference>
<evidence type="ECO:0000256" key="6">
    <source>
        <dbReference type="ARBA" id="ARBA00022971"/>
    </source>
</evidence>
<evidence type="ECO:0000313" key="12">
    <source>
        <dbReference type="EMBL" id="KZO93306.1"/>
    </source>
</evidence>
<feature type="region of interest" description="Disordered" evidence="11">
    <location>
        <begin position="685"/>
        <end position="719"/>
    </location>
</feature>
<protein>
    <recommendedName>
        <fullName evidence="10">Plasma membrane fusion protein PRM1</fullName>
    </recommendedName>
</protein>
<reference evidence="12 13" key="1">
    <citation type="journal article" date="2016" name="Mol. Biol. Evol.">
        <title>Comparative Genomics of Early-Diverging Mushroom-Forming Fungi Provides Insights into the Origins of Lignocellulose Decay Capabilities.</title>
        <authorList>
            <person name="Nagy L.G."/>
            <person name="Riley R."/>
            <person name="Tritt A."/>
            <person name="Adam C."/>
            <person name="Daum C."/>
            <person name="Floudas D."/>
            <person name="Sun H."/>
            <person name="Yadav J.S."/>
            <person name="Pangilinan J."/>
            <person name="Larsson K.H."/>
            <person name="Matsuura K."/>
            <person name="Barry K."/>
            <person name="Labutti K."/>
            <person name="Kuo R."/>
            <person name="Ohm R.A."/>
            <person name="Bhattacharya S.S."/>
            <person name="Shirouzu T."/>
            <person name="Yoshinaga Y."/>
            <person name="Martin F.M."/>
            <person name="Grigoriev I.V."/>
            <person name="Hibbett D.S."/>
        </authorList>
    </citation>
    <scope>NUCLEOTIDE SEQUENCE [LARGE SCALE GENOMIC DNA]</scope>
    <source>
        <strain evidence="12 13">TUFC12733</strain>
    </source>
</reference>
<dbReference type="STRING" id="1330018.A0A167J740"/>
<evidence type="ECO:0000256" key="8">
    <source>
        <dbReference type="ARBA" id="ARBA00023136"/>
    </source>
</evidence>
<evidence type="ECO:0000256" key="10">
    <source>
        <dbReference type="RuleBase" id="RU366035"/>
    </source>
</evidence>
<comment type="subcellular location">
    <subcellularLocation>
        <location evidence="2 10">Cell membrane</location>
        <topology evidence="2 10">Multi-pass membrane protein</topology>
    </subcellularLocation>
</comment>
<comment type="caution">
    <text evidence="10">Lacks conserved residue(s) required for the propagation of feature annotation.</text>
</comment>
<accession>A0A167J740</accession>
<feature type="transmembrane region" description="Helical" evidence="10">
    <location>
        <begin position="30"/>
        <end position="49"/>
    </location>
</feature>
<keyword evidence="8 10" id="KW-0472">Membrane</keyword>
<keyword evidence="9" id="KW-0325">Glycoprotein</keyword>
<feature type="transmembrane region" description="Helical" evidence="10">
    <location>
        <begin position="608"/>
        <end position="630"/>
    </location>
</feature>
<comment type="similarity">
    <text evidence="3 10">Belongs to the PRM1 family.</text>
</comment>
<dbReference type="GO" id="GO:0032220">
    <property type="term" value="P:plasma membrane fusion involved in cytogamy"/>
    <property type="evidence" value="ECO:0007669"/>
    <property type="project" value="TreeGrafter"/>
</dbReference>
<keyword evidence="6 10" id="KW-0184">Conjugation</keyword>
<keyword evidence="7 10" id="KW-1133">Transmembrane helix</keyword>
<dbReference type="Proteomes" id="UP000076738">
    <property type="component" value="Unassembled WGS sequence"/>
</dbReference>
<evidence type="ECO:0000256" key="1">
    <source>
        <dbReference type="ARBA" id="ARBA00002512"/>
    </source>
</evidence>
<keyword evidence="5 10" id="KW-0812">Transmembrane</keyword>
<evidence type="ECO:0000313" key="13">
    <source>
        <dbReference type="Proteomes" id="UP000076738"/>
    </source>
</evidence>
<keyword evidence="4 10" id="KW-1003">Cell membrane</keyword>
<feature type="compositionally biased region" description="Pro residues" evidence="11">
    <location>
        <begin position="698"/>
        <end position="716"/>
    </location>
</feature>
<dbReference type="OrthoDB" id="10248838at2759"/>
<evidence type="ECO:0000256" key="2">
    <source>
        <dbReference type="ARBA" id="ARBA00004651"/>
    </source>
</evidence>
<evidence type="ECO:0000256" key="9">
    <source>
        <dbReference type="ARBA" id="ARBA00023180"/>
    </source>
</evidence>
<dbReference type="AlphaFoldDB" id="A0A167J740"/>
<dbReference type="PANTHER" id="PTHR31030:SF1">
    <property type="entry name" value="PLASMA MEMBRANE FUSION PROTEIN PRM1"/>
    <property type="match status" value="1"/>
</dbReference>
<dbReference type="EMBL" id="KV417302">
    <property type="protein sequence ID" value="KZO93306.1"/>
    <property type="molecule type" value="Genomic_DNA"/>
</dbReference>
<evidence type="ECO:0000256" key="7">
    <source>
        <dbReference type="ARBA" id="ARBA00022989"/>
    </source>
</evidence>
<feature type="transmembrane region" description="Helical" evidence="10">
    <location>
        <begin position="301"/>
        <end position="324"/>
    </location>
</feature>
<gene>
    <name evidence="12" type="ORF">CALVIDRAFT_485901</name>
</gene>
<evidence type="ECO:0000256" key="11">
    <source>
        <dbReference type="SAM" id="MobiDB-lite"/>
    </source>
</evidence>
<name>A0A167J740_CALVF</name>
<dbReference type="GO" id="GO:0005886">
    <property type="term" value="C:plasma membrane"/>
    <property type="evidence" value="ECO:0007669"/>
    <property type="project" value="UniProtKB-SubCell"/>
</dbReference>
<evidence type="ECO:0000256" key="5">
    <source>
        <dbReference type="ARBA" id="ARBA00022692"/>
    </source>
</evidence>
<sequence>MPNRFAAPVDPATVDTPLPPYLRLVDHYSLTWLATPVISLIFVVIKLVLSSFDVQDAVADMKADVLSSCQAAEQAATVAASLPRYMAEGTNKGIVDAVNGTIDGAKDILILTLTALEAIIDFIVDMYRSTFLCFLELVIRGGLALLIGAVQEVTSFLDTTLSAIGKNIANDVATAQSAVNSFFSVINDGLSLLPGSPQIPQISLPSLAELGNVTIPTDFENSLISLNNSLPTLSTLKDMLTELIDTPFQDLIQDINSTFNGITFNENVLTVPPQQQVTFCNATSLDDSIDDLGKIMAKIPIIAIGFALLAMLIIIGANCFWQWYRWRVLMKRVHTMKERWNADAAISGMSQDPFANERSTLTFMAESHHIMILQWLEVTILKRFFKTPTARNNVRWFLAYIAYPPALLCLVIGIAGILAVELQLALIALFTKDAQGQVSTAVDGLTDAISNSLNAAITSQTGSYVNATNNYILSIQQGIDGGVFGWVNTTTVSLNSTIETFYSDVVTAVNTVFGNTILGPPINEFVACILGSKVEHIEEALTWIHDNVQVKLPLMSADILQLSNTSQAEISTTIRNAAVGDPDVNGGSQGLADQLIAKYTNSLYTERWMFGIFIALWVIVVLVALGILLWHHWGKHAVYRWKKARWEKKRAMLGEPVEKAPLNESALTEKGEEIKPEDSFLPVIVTPEPTSSKNLPQRPSPMPSPGLPPFPAPPPNSRGSPIINVRPFSPPSVVPLGRVMSPELPAYSARSAPRQLTPSVRLQEINPFATPFDDRVEDRYPRPSFKNHAL</sequence>
<dbReference type="InterPro" id="IPR026777">
    <property type="entry name" value="PRM1"/>
</dbReference>